<evidence type="ECO:0000256" key="10">
    <source>
        <dbReference type="ARBA" id="ARBA00022833"/>
    </source>
</evidence>
<evidence type="ECO:0000256" key="8">
    <source>
        <dbReference type="ARBA" id="ARBA00022723"/>
    </source>
</evidence>
<keyword evidence="7" id="KW-0645">Protease</keyword>
<evidence type="ECO:0000256" key="1">
    <source>
        <dbReference type="ARBA" id="ARBA00000098"/>
    </source>
</evidence>
<comment type="cofactor">
    <cofactor evidence="2">
        <name>Zn(2+)</name>
        <dbReference type="ChEBI" id="CHEBI:29105"/>
    </cofactor>
</comment>
<dbReference type="GO" id="GO:0005737">
    <property type="term" value="C:cytoplasm"/>
    <property type="evidence" value="ECO:0007669"/>
    <property type="project" value="TreeGrafter"/>
</dbReference>
<dbReference type="GO" id="GO:0008270">
    <property type="term" value="F:zinc ion binding"/>
    <property type="evidence" value="ECO:0007669"/>
    <property type="project" value="InterPro"/>
</dbReference>
<dbReference type="PANTHER" id="PTHR11533:SF174">
    <property type="entry name" value="PUROMYCIN-SENSITIVE AMINOPEPTIDASE-RELATED"/>
    <property type="match status" value="1"/>
</dbReference>
<gene>
    <name evidence="16" type="ORF">FB382_002959</name>
</gene>
<evidence type="ECO:0000256" key="11">
    <source>
        <dbReference type="ARBA" id="ARBA00023049"/>
    </source>
</evidence>
<dbReference type="Gene3D" id="2.60.40.1730">
    <property type="entry name" value="tricorn interacting facor f3 domain"/>
    <property type="match status" value="1"/>
</dbReference>
<dbReference type="EMBL" id="JACGXA010000001">
    <property type="protein sequence ID" value="MBA8804668.1"/>
    <property type="molecule type" value="Genomic_DNA"/>
</dbReference>
<dbReference type="GO" id="GO:0070006">
    <property type="term" value="F:metalloaminopeptidase activity"/>
    <property type="evidence" value="ECO:0007669"/>
    <property type="project" value="TreeGrafter"/>
</dbReference>
<keyword evidence="6 16" id="KW-0031">Aminopeptidase</keyword>
<evidence type="ECO:0000313" key="17">
    <source>
        <dbReference type="Proteomes" id="UP000580910"/>
    </source>
</evidence>
<dbReference type="AlphaFoldDB" id="A0A7W3J1N5"/>
<name>A0A7W3J1N5_9ACTN</name>
<comment type="catalytic activity">
    <reaction evidence="1">
        <text>Release of an N-terminal amino acid, Xaa-|-Yaa- from a peptide, amide or arylamide. Xaa is preferably Ala, but may be most amino acids including Pro (slow action). When a terminal hydrophobic residue is followed by a prolyl residue, the two may be released as an intact Xaa-Pro dipeptide.</text>
        <dbReference type="EC" id="3.4.11.2"/>
    </reaction>
</comment>
<dbReference type="Proteomes" id="UP000580910">
    <property type="component" value="Unassembled WGS sequence"/>
</dbReference>
<protein>
    <recommendedName>
        <fullName evidence="5">Aminopeptidase N</fullName>
        <ecNumber evidence="4">3.4.11.2</ecNumber>
    </recommendedName>
    <alternativeName>
        <fullName evidence="12">Alanine aminopeptidase</fullName>
    </alternativeName>
    <alternativeName>
        <fullName evidence="13">Lysyl aminopeptidase</fullName>
    </alternativeName>
</protein>
<evidence type="ECO:0000256" key="4">
    <source>
        <dbReference type="ARBA" id="ARBA00012564"/>
    </source>
</evidence>
<dbReference type="InterPro" id="IPR024571">
    <property type="entry name" value="ERAP1-like_C_dom"/>
</dbReference>
<feature type="domain" description="ERAP1-like C-terminal" evidence="15">
    <location>
        <begin position="504"/>
        <end position="802"/>
    </location>
</feature>
<keyword evidence="8" id="KW-0479">Metal-binding</keyword>
<dbReference type="Pfam" id="PF01433">
    <property type="entry name" value="Peptidase_M1"/>
    <property type="match status" value="1"/>
</dbReference>
<evidence type="ECO:0000256" key="5">
    <source>
        <dbReference type="ARBA" id="ARBA00015611"/>
    </source>
</evidence>
<dbReference type="InterPro" id="IPR050344">
    <property type="entry name" value="Peptidase_M1_aminopeptidases"/>
</dbReference>
<proteinExistence type="inferred from homology"/>
<dbReference type="InterPro" id="IPR042097">
    <property type="entry name" value="Aminopeptidase_N-like_N_sf"/>
</dbReference>
<organism evidence="16 17">
    <name type="scientific">Nocardioides ginsengisegetis</name>
    <dbReference type="NCBI Taxonomy" id="661491"/>
    <lineage>
        <taxon>Bacteria</taxon>
        <taxon>Bacillati</taxon>
        <taxon>Actinomycetota</taxon>
        <taxon>Actinomycetes</taxon>
        <taxon>Propionibacteriales</taxon>
        <taxon>Nocardioidaceae</taxon>
        <taxon>Nocardioides</taxon>
    </lineage>
</organism>
<dbReference type="NCBIfam" id="TIGR02412">
    <property type="entry name" value="pepN_strep_liv"/>
    <property type="match status" value="1"/>
</dbReference>
<dbReference type="SUPFAM" id="SSF63737">
    <property type="entry name" value="Leukotriene A4 hydrolase N-terminal domain"/>
    <property type="match status" value="1"/>
</dbReference>
<comment type="caution">
    <text evidence="16">The sequence shown here is derived from an EMBL/GenBank/DDBJ whole genome shotgun (WGS) entry which is preliminary data.</text>
</comment>
<dbReference type="GO" id="GO:0043171">
    <property type="term" value="P:peptide catabolic process"/>
    <property type="evidence" value="ECO:0007669"/>
    <property type="project" value="TreeGrafter"/>
</dbReference>
<evidence type="ECO:0000256" key="13">
    <source>
        <dbReference type="ARBA" id="ARBA00031533"/>
    </source>
</evidence>
<accession>A0A7W3J1N5</accession>
<evidence type="ECO:0000256" key="7">
    <source>
        <dbReference type="ARBA" id="ARBA00022670"/>
    </source>
</evidence>
<dbReference type="GO" id="GO:0042277">
    <property type="term" value="F:peptide binding"/>
    <property type="evidence" value="ECO:0007669"/>
    <property type="project" value="TreeGrafter"/>
</dbReference>
<dbReference type="RefSeq" id="WP_182540360.1">
    <property type="nucleotide sequence ID" value="NZ_JACGXA010000001.1"/>
</dbReference>
<comment type="similarity">
    <text evidence="3">Belongs to the peptidase M1 family.</text>
</comment>
<evidence type="ECO:0000256" key="9">
    <source>
        <dbReference type="ARBA" id="ARBA00022801"/>
    </source>
</evidence>
<evidence type="ECO:0000259" key="14">
    <source>
        <dbReference type="Pfam" id="PF01433"/>
    </source>
</evidence>
<sequence length="804" mass="87524">MSLTLTEARDRAAVVSDVSYDVDLDLDLTDTTTFGVRTTVRFTVLPPTADTFLELAHGREVRVTVDGEDRGDGGYDGRRVPLTGLAAGAHEIVVDARVPYVTDGDGMHTMTDPADGERYVGAYCGMDIAQKIFACFDQNDLKATIALTVTAPPAWTVLANGATLESTDGRWRFATTLRIPPALFVVAAGPWASYRWEHAGLPFGWHARASLAAELDRDAAELRAITEGCYDHFAELFEEPYPFDSYDQVLVPGLNWGAQEMPGCVTYRDEYLPRGAVPEDLRLFRAAVIAHEMSHMWFGDLATMTWWEDTWLQESFADYMGYRVAADGAGFHGALLGHEVGRKPNAYDADRRRSTHPVAPEAEDVPDVDSAATIFDAISYSKGNSVLRQLVTWLGDETFLRGVNTYLTRFRFANATLDDFVAALDEASDRDVRSWVELWLRTTGFDTIRVERDAAGVPVLHRDGTRPHRIRVTAYDDGAREVASELVDVADEPVPLPSYAGLAVVPNSHGETFARITLDDVSATVVATGLCRVDDDLTRAVLWTMLFDRVQTRELGPDEFVDLVARNLPGERSATMVSSVLNRTLGRVLPLRVPAAEAPAVLATLASACSTGLEHATSPDLARAFASGYADTCDDPEPLLGWLASDAVGELPLAPALRWRAVRRLAALGTLDEEAIAAEGARDAGSDGRVGAAAALAARPTAQAKADAWAVVSDPDVDNRLFTAAMEGLWSPGQADLLAPYVDRYLAEAPTWAARGQAFAQVVGRAFPALLLTEEQTGRLRNALEGDLPTVLRRQWEDRLDDLG</sequence>
<dbReference type="GO" id="GO:0006508">
    <property type="term" value="P:proteolysis"/>
    <property type="evidence" value="ECO:0007669"/>
    <property type="project" value="UniProtKB-KW"/>
</dbReference>
<dbReference type="InterPro" id="IPR027268">
    <property type="entry name" value="Peptidase_M4/M1_CTD_sf"/>
</dbReference>
<dbReference type="EC" id="3.4.11.2" evidence="4"/>
<keyword evidence="9 16" id="KW-0378">Hydrolase</keyword>
<dbReference type="PANTHER" id="PTHR11533">
    <property type="entry name" value="PROTEASE M1 ZINC METALLOPROTEASE"/>
    <property type="match status" value="1"/>
</dbReference>
<dbReference type="InterPro" id="IPR001930">
    <property type="entry name" value="Peptidase_M1"/>
</dbReference>
<dbReference type="Gene3D" id="1.10.390.10">
    <property type="entry name" value="Neutral Protease Domain 2"/>
    <property type="match status" value="1"/>
</dbReference>
<dbReference type="InterPro" id="IPR014782">
    <property type="entry name" value="Peptidase_M1_dom"/>
</dbReference>
<feature type="domain" description="Peptidase M1 membrane alanine aminopeptidase" evidence="14">
    <location>
        <begin position="227"/>
        <end position="439"/>
    </location>
</feature>
<evidence type="ECO:0000259" key="15">
    <source>
        <dbReference type="Pfam" id="PF11838"/>
    </source>
</evidence>
<dbReference type="PRINTS" id="PR00756">
    <property type="entry name" value="ALADIPTASE"/>
</dbReference>
<keyword evidence="11" id="KW-0482">Metalloprotease</keyword>
<reference evidence="16 17" key="1">
    <citation type="submission" date="2020-07" db="EMBL/GenBank/DDBJ databases">
        <title>Sequencing the genomes of 1000 actinobacteria strains.</title>
        <authorList>
            <person name="Klenk H.-P."/>
        </authorList>
    </citation>
    <scope>NUCLEOTIDE SEQUENCE [LARGE SCALE GENOMIC DNA]</scope>
    <source>
        <strain evidence="16 17">DSM 21349</strain>
    </source>
</reference>
<dbReference type="GO" id="GO:0016020">
    <property type="term" value="C:membrane"/>
    <property type="evidence" value="ECO:0007669"/>
    <property type="project" value="TreeGrafter"/>
</dbReference>
<dbReference type="Pfam" id="PF11838">
    <property type="entry name" value="ERAP1_C"/>
    <property type="match status" value="1"/>
</dbReference>
<keyword evidence="10" id="KW-0862">Zinc</keyword>
<keyword evidence="17" id="KW-1185">Reference proteome</keyword>
<evidence type="ECO:0000256" key="6">
    <source>
        <dbReference type="ARBA" id="ARBA00022438"/>
    </source>
</evidence>
<dbReference type="InterPro" id="IPR012778">
    <property type="entry name" value="Pept_M1_aminopeptidase"/>
</dbReference>
<evidence type="ECO:0000256" key="3">
    <source>
        <dbReference type="ARBA" id="ARBA00010136"/>
    </source>
</evidence>
<evidence type="ECO:0000256" key="2">
    <source>
        <dbReference type="ARBA" id="ARBA00001947"/>
    </source>
</evidence>
<evidence type="ECO:0000313" key="16">
    <source>
        <dbReference type="EMBL" id="MBA8804668.1"/>
    </source>
</evidence>
<dbReference type="GO" id="GO:0016285">
    <property type="term" value="F:alanyl aminopeptidase activity"/>
    <property type="evidence" value="ECO:0007669"/>
    <property type="project" value="UniProtKB-EC"/>
</dbReference>
<dbReference type="GO" id="GO:0005615">
    <property type="term" value="C:extracellular space"/>
    <property type="evidence" value="ECO:0007669"/>
    <property type="project" value="TreeGrafter"/>
</dbReference>
<dbReference type="CDD" id="cd09602">
    <property type="entry name" value="M1_APN"/>
    <property type="match status" value="1"/>
</dbReference>
<dbReference type="SUPFAM" id="SSF55486">
    <property type="entry name" value="Metalloproteases ('zincins'), catalytic domain"/>
    <property type="match status" value="1"/>
</dbReference>
<evidence type="ECO:0000256" key="12">
    <source>
        <dbReference type="ARBA" id="ARBA00029811"/>
    </source>
</evidence>